<dbReference type="GO" id="GO:0005829">
    <property type="term" value="C:cytosol"/>
    <property type="evidence" value="ECO:0007669"/>
    <property type="project" value="TreeGrafter"/>
</dbReference>
<evidence type="ECO:0000313" key="3">
    <source>
        <dbReference type="EMBL" id="ARS63776.1"/>
    </source>
</evidence>
<gene>
    <name evidence="3" type="ORF">NMSP_0144</name>
</gene>
<dbReference type="Gene3D" id="3.40.50.12230">
    <property type="match status" value="1"/>
</dbReference>
<evidence type="ECO:0000259" key="2">
    <source>
        <dbReference type="Pfam" id="PF02911"/>
    </source>
</evidence>
<dbReference type="SUPFAM" id="SSF50486">
    <property type="entry name" value="FMT C-terminal domain-like"/>
    <property type="match status" value="1"/>
</dbReference>
<proteinExistence type="predicted"/>
<organism evidence="3 4">
    <name type="scientific">Candidatus Nitrosomarinus catalinensis</name>
    <dbReference type="NCBI Taxonomy" id="1898749"/>
    <lineage>
        <taxon>Archaea</taxon>
        <taxon>Nitrososphaerota</taxon>
        <taxon>Nitrososphaeria</taxon>
        <taxon>Nitrosopumilales</taxon>
        <taxon>Nitrosopumilaceae</taxon>
        <taxon>Candidatus Nitrosomarinus</taxon>
    </lineage>
</organism>
<evidence type="ECO:0000313" key="4">
    <source>
        <dbReference type="Proteomes" id="UP000249949"/>
    </source>
</evidence>
<dbReference type="Pfam" id="PF02911">
    <property type="entry name" value="Formyl_trans_C"/>
    <property type="match status" value="1"/>
</dbReference>
<keyword evidence="4" id="KW-1185">Reference proteome</keyword>
<dbReference type="PANTHER" id="PTHR11138">
    <property type="entry name" value="METHIONYL-TRNA FORMYLTRANSFERASE"/>
    <property type="match status" value="1"/>
</dbReference>
<dbReference type="Proteomes" id="UP000249949">
    <property type="component" value="Chromosome"/>
</dbReference>
<feature type="domain" description="Formyl transferase N-terminal" evidence="1">
    <location>
        <begin position="19"/>
        <end position="169"/>
    </location>
</feature>
<dbReference type="GeneID" id="32900646"/>
<dbReference type="PANTHER" id="PTHR11138:SF5">
    <property type="entry name" value="METHIONYL-TRNA FORMYLTRANSFERASE, MITOCHONDRIAL"/>
    <property type="match status" value="1"/>
</dbReference>
<dbReference type="OrthoDB" id="199806at2157"/>
<evidence type="ECO:0000259" key="1">
    <source>
        <dbReference type="Pfam" id="PF00551"/>
    </source>
</evidence>
<dbReference type="KEGG" id="nct:NMSP_0144"/>
<dbReference type="EMBL" id="CP021324">
    <property type="protein sequence ID" value="ARS63776.1"/>
    <property type="molecule type" value="Genomic_DNA"/>
</dbReference>
<feature type="domain" description="Formyl transferase C-terminal" evidence="2">
    <location>
        <begin position="208"/>
        <end position="301"/>
    </location>
</feature>
<dbReference type="InterPro" id="IPR005793">
    <property type="entry name" value="Formyl_trans_C"/>
</dbReference>
<reference evidence="3 4" key="1">
    <citation type="journal article" date="2017" name="Environ. Microbiol.">
        <title>Genome and epigenome of a novel marine Thaumarchaeota strain suggest viral infection, phosphorothioation DNA modification and multiple restriction systems.</title>
        <authorList>
            <person name="Ahlgren N.A."/>
            <person name="Chen Y."/>
            <person name="Needham D.M."/>
            <person name="Parada A.E."/>
            <person name="Sachdeva R."/>
            <person name="Trinh V."/>
            <person name="Chen T."/>
            <person name="Fuhrman J.A."/>
        </authorList>
    </citation>
    <scope>NUCLEOTIDE SEQUENCE [LARGE SCALE GENOMIC DNA]</scope>
    <source>
        <strain evidence="3 4">SPOT01</strain>
    </source>
</reference>
<dbReference type="RefSeq" id="WP_152023792.1">
    <property type="nucleotide sequence ID" value="NZ_CP021324.1"/>
</dbReference>
<keyword evidence="3" id="KW-0808">Transferase</keyword>
<dbReference type="Pfam" id="PF00551">
    <property type="entry name" value="Formyl_trans_N"/>
    <property type="match status" value="1"/>
</dbReference>
<sequence>MAKIGFVGCHEISWFCLKKICQLSKEHKDEMVVVYNLNEEESKKHSSYFNFDSLKKEFDFNLKYISNITDRDNLEFLKNSGLDVLFIIGWHKIVPQAVIDTAKICLGIHSSELPRDRGSSPINWQIIKAEEKGGVTLFHLSEGVDSGPIVESTSYDISDEDDVRTVYFKATIASISLLEKHWSNIHNLDVPSITQDESQATYNERRRPKDGLIDWTQSSKKCYDWIRAITFPYPGAYTYWNKKKIILISSKISNIQGTKPGEILQVGEKIIVSSGDNSLEILSLQVEGEPICNAKLFVDSYKIQSGDVFSNS</sequence>
<name>A0A2Z2HLS1_9ARCH</name>
<accession>A0A2Z2HLS1</accession>
<dbReference type="InterPro" id="IPR036477">
    <property type="entry name" value="Formyl_transf_N_sf"/>
</dbReference>
<dbReference type="GO" id="GO:0004479">
    <property type="term" value="F:methionyl-tRNA formyltransferase activity"/>
    <property type="evidence" value="ECO:0007669"/>
    <property type="project" value="TreeGrafter"/>
</dbReference>
<dbReference type="InterPro" id="IPR011034">
    <property type="entry name" value="Formyl_transferase-like_C_sf"/>
</dbReference>
<dbReference type="AlphaFoldDB" id="A0A2Z2HLS1"/>
<protein>
    <submittedName>
        <fullName evidence="3">Bifunctional UDP-glucuronic acid decarboxylase/UDP-4-amino-4-deoxy-L-arabinose formyltransferase</fullName>
    </submittedName>
</protein>
<dbReference type="SUPFAM" id="SSF53328">
    <property type="entry name" value="Formyltransferase"/>
    <property type="match status" value="1"/>
</dbReference>
<dbReference type="InterPro" id="IPR002376">
    <property type="entry name" value="Formyl_transf_N"/>
</dbReference>